<sequence length="109" mass="12375">MNSGNSLGMWSTAVITMPGGGGVRSRKRRGATVVGVLRHQRGSEGYEEMRQKANRKIHEGMLGKMKTCKDREDYDVNFPDLDEALQAFNRDRIHLSWEGEKVICSRIHK</sequence>
<dbReference type="AlphaFoldDB" id="A0A5B7GW15"/>
<comment type="caution">
    <text evidence="1">The sequence shown here is derived from an EMBL/GenBank/DDBJ whole genome shotgun (WGS) entry which is preliminary data.</text>
</comment>
<evidence type="ECO:0000313" key="2">
    <source>
        <dbReference type="Proteomes" id="UP000324222"/>
    </source>
</evidence>
<reference evidence="1 2" key="1">
    <citation type="submission" date="2019-05" db="EMBL/GenBank/DDBJ databases">
        <title>Another draft genome of Portunus trituberculatus and its Hox gene families provides insights of decapod evolution.</title>
        <authorList>
            <person name="Jeong J.-H."/>
            <person name="Song I."/>
            <person name="Kim S."/>
            <person name="Choi T."/>
            <person name="Kim D."/>
            <person name="Ryu S."/>
            <person name="Kim W."/>
        </authorList>
    </citation>
    <scope>NUCLEOTIDE SEQUENCE [LARGE SCALE GENOMIC DNA]</scope>
    <source>
        <tissue evidence="1">Muscle</tissue>
    </source>
</reference>
<accession>A0A5B7GW15</accession>
<name>A0A5B7GW15_PORTR</name>
<dbReference type="EMBL" id="VSRR010018851">
    <property type="protein sequence ID" value="MPC61729.1"/>
    <property type="molecule type" value="Genomic_DNA"/>
</dbReference>
<keyword evidence="2" id="KW-1185">Reference proteome</keyword>
<organism evidence="1 2">
    <name type="scientific">Portunus trituberculatus</name>
    <name type="common">Swimming crab</name>
    <name type="synonym">Neptunus trituberculatus</name>
    <dbReference type="NCBI Taxonomy" id="210409"/>
    <lineage>
        <taxon>Eukaryota</taxon>
        <taxon>Metazoa</taxon>
        <taxon>Ecdysozoa</taxon>
        <taxon>Arthropoda</taxon>
        <taxon>Crustacea</taxon>
        <taxon>Multicrustacea</taxon>
        <taxon>Malacostraca</taxon>
        <taxon>Eumalacostraca</taxon>
        <taxon>Eucarida</taxon>
        <taxon>Decapoda</taxon>
        <taxon>Pleocyemata</taxon>
        <taxon>Brachyura</taxon>
        <taxon>Eubrachyura</taxon>
        <taxon>Portunoidea</taxon>
        <taxon>Portunidae</taxon>
        <taxon>Portuninae</taxon>
        <taxon>Portunus</taxon>
    </lineage>
</organism>
<dbReference type="Proteomes" id="UP000324222">
    <property type="component" value="Unassembled WGS sequence"/>
</dbReference>
<evidence type="ECO:0000313" key="1">
    <source>
        <dbReference type="EMBL" id="MPC61729.1"/>
    </source>
</evidence>
<proteinExistence type="predicted"/>
<gene>
    <name evidence="1" type="ORF">E2C01_055804</name>
</gene>
<protein>
    <submittedName>
        <fullName evidence="1">Uncharacterized protein</fullName>
    </submittedName>
</protein>